<evidence type="ECO:0000313" key="2">
    <source>
        <dbReference type="Proteomes" id="UP000076967"/>
    </source>
</evidence>
<name>A0A168DDS3_9BACL</name>
<dbReference type="Proteomes" id="UP000076967">
    <property type="component" value="Unassembled WGS sequence"/>
</dbReference>
<dbReference type="Gene3D" id="3.90.1720.10">
    <property type="entry name" value="endopeptidase domain like (from Nostoc punctiforme)"/>
    <property type="match status" value="1"/>
</dbReference>
<dbReference type="STRING" id="494026.PGLA_24730"/>
<evidence type="ECO:0000313" key="1">
    <source>
        <dbReference type="EMBL" id="OAB34106.1"/>
    </source>
</evidence>
<reference evidence="1 2" key="1">
    <citation type="submission" date="2016-03" db="EMBL/GenBank/DDBJ databases">
        <title>Draft genome sequence of Paenibacillus glacialis DSM 22343.</title>
        <authorList>
            <person name="Shin S.-K."/>
            <person name="Yi H."/>
        </authorList>
    </citation>
    <scope>NUCLEOTIDE SEQUENCE [LARGE SCALE GENOMIC DNA]</scope>
    <source>
        <strain evidence="1 2">DSM 22343</strain>
    </source>
</reference>
<protein>
    <submittedName>
        <fullName evidence="1">Uncharacterized protein</fullName>
    </submittedName>
</protein>
<keyword evidence="2" id="KW-1185">Reference proteome</keyword>
<dbReference type="EMBL" id="LVJH01000070">
    <property type="protein sequence ID" value="OAB34106.1"/>
    <property type="molecule type" value="Genomic_DNA"/>
</dbReference>
<accession>A0A168DDS3</accession>
<dbReference type="RefSeq" id="WP_068537850.1">
    <property type="nucleotide sequence ID" value="NZ_LVJH01000070.1"/>
</dbReference>
<dbReference type="AlphaFoldDB" id="A0A168DDS3"/>
<organism evidence="1 2">
    <name type="scientific">Paenibacillus glacialis</name>
    <dbReference type="NCBI Taxonomy" id="494026"/>
    <lineage>
        <taxon>Bacteria</taxon>
        <taxon>Bacillati</taxon>
        <taxon>Bacillota</taxon>
        <taxon>Bacilli</taxon>
        <taxon>Bacillales</taxon>
        <taxon>Paenibacillaceae</taxon>
        <taxon>Paenibacillus</taxon>
    </lineage>
</organism>
<sequence length="235" mass="25924">MKSFLAKSILVLSVLFMLVGFMPVGQSNVSANSFDQQESLNFDQSALTEDNYSNEGENLTQFNEDQIILFAEPGPTYPGTNVEMRIGDILYSTKTLGSSSQIVGHTGIVNSNFKVVHVTLPVNGGTVDNMTGYMNRHGVGETIKVYRPRDGRGVNAAKWATYNYSSVKEYSIEPFAKLGTLSPNYCSKFIWQAFYFGEGLDMLNLNNTPDLRGFVTPSMIASSPNVIYLTSFTAR</sequence>
<proteinExistence type="predicted"/>
<gene>
    <name evidence="1" type="ORF">PGLA_24730</name>
</gene>
<dbReference type="SUPFAM" id="SSF54001">
    <property type="entry name" value="Cysteine proteinases"/>
    <property type="match status" value="1"/>
</dbReference>
<dbReference type="InterPro" id="IPR038765">
    <property type="entry name" value="Papain-like_cys_pep_sf"/>
</dbReference>
<dbReference type="OrthoDB" id="2080087at2"/>
<comment type="caution">
    <text evidence="1">The sequence shown here is derived from an EMBL/GenBank/DDBJ whole genome shotgun (WGS) entry which is preliminary data.</text>
</comment>